<evidence type="ECO:0000313" key="1">
    <source>
        <dbReference type="EMBL" id="OBQ42560.1"/>
    </source>
</evidence>
<dbReference type="AlphaFoldDB" id="A0A1B7WZS0"/>
<proteinExistence type="predicted"/>
<accession>A0A1B7WZS0</accession>
<sequence length="65" mass="7545">MFQEIPSIFFELIGNSPQLAELYQFSSVEVKQTALRIDGVFLPNQNTDNPIYFLEVQFKINMNIC</sequence>
<comment type="caution">
    <text evidence="1">The sequence shown here is derived from an EMBL/GenBank/DDBJ whole genome shotgun (WGS) entry which is preliminary data.</text>
</comment>
<protein>
    <recommendedName>
        <fullName evidence="3">Flagellar assembly protein H</fullName>
    </recommendedName>
</protein>
<organism evidence="1 2">
    <name type="scientific">Aphanizomenon flos-aquae WA102</name>
    <dbReference type="NCBI Taxonomy" id="1710896"/>
    <lineage>
        <taxon>Bacteria</taxon>
        <taxon>Bacillati</taxon>
        <taxon>Cyanobacteriota</taxon>
        <taxon>Cyanophyceae</taxon>
        <taxon>Nostocales</taxon>
        <taxon>Aphanizomenonaceae</taxon>
        <taxon>Aphanizomenon</taxon>
    </lineage>
</organism>
<dbReference type="InterPro" id="IPR022573">
    <property type="entry name" value="DUF2887"/>
</dbReference>
<evidence type="ECO:0000313" key="2">
    <source>
        <dbReference type="Proteomes" id="UP000092093"/>
    </source>
</evidence>
<dbReference type="Pfam" id="PF11103">
    <property type="entry name" value="DUF2887"/>
    <property type="match status" value="1"/>
</dbReference>
<dbReference type="EMBL" id="LJOW01000098">
    <property type="protein sequence ID" value="OBQ42560.1"/>
    <property type="molecule type" value="Genomic_DNA"/>
</dbReference>
<dbReference type="PATRIC" id="fig|1710896.3.peg.3537"/>
<name>A0A1B7WZS0_APHFL</name>
<dbReference type="Proteomes" id="UP000092093">
    <property type="component" value="Unassembled WGS sequence"/>
</dbReference>
<evidence type="ECO:0008006" key="3">
    <source>
        <dbReference type="Google" id="ProtNLM"/>
    </source>
</evidence>
<gene>
    <name evidence="1" type="ORF">AN484_17110</name>
</gene>
<reference evidence="1 2" key="1">
    <citation type="submission" date="2015-09" db="EMBL/GenBank/DDBJ databases">
        <title>Aphanizomenon flos-aquae WA102.</title>
        <authorList>
            <person name="Driscoll C."/>
        </authorList>
    </citation>
    <scope>NUCLEOTIDE SEQUENCE [LARGE SCALE GENOMIC DNA]</scope>
    <source>
        <strain evidence="1">WA102</strain>
    </source>
</reference>